<keyword evidence="5" id="KW-0067">ATP-binding</keyword>
<keyword evidence="3" id="KW-0235">DNA replication</keyword>
<accession>A0A1G1WQD1</accession>
<dbReference type="InterPro" id="IPR051314">
    <property type="entry name" value="AAA_ATPase_RarA/MGS1/WRNIP1"/>
</dbReference>
<sequence>MDLFSTKTRVHTPLAERMRPKTLDDFIGQEHLTDDGKIIKELIQKERIPSLIFWGPPGSGKTTLARIIANHTKSNFIETSAVTSGVADVKRVVEDARAQLEMFGTQTILFIDEIHRYNKAQQDALLPHVERGTITLIGATTENPSFEVISPLLSRSRVVVLKQHTEEHLKSILEKTIAQDEILITSGKKVTPEAIEILVQYSNGDARRALTTLEVAFDLAKTTVGKDEVEESLQQSTLRYDKTGDEHYDTISAFIKSLRDSDPDGGLYYLARMLEAGEDPIFIARRMVVLASEDIGNADAQALSLALAVFEACEKIGMPECRINLAQGVTYLATASKSNASYMGIEQALAEVRESGNLPIPMHIRNTPTKLMKELGYHKGYKYAHDFPDSALEQQHLPDKLVGRKFYQPKKGGK</sequence>
<evidence type="ECO:0000259" key="6">
    <source>
        <dbReference type="SMART" id="SM00382"/>
    </source>
</evidence>
<dbReference type="Proteomes" id="UP000177821">
    <property type="component" value="Unassembled WGS sequence"/>
</dbReference>
<protein>
    <submittedName>
        <fullName evidence="7">AAA family ATPase</fullName>
    </submittedName>
</protein>
<dbReference type="FunFam" id="3.40.50.300:FF:000137">
    <property type="entry name" value="Replication-associated recombination protein A"/>
    <property type="match status" value="1"/>
</dbReference>
<dbReference type="GO" id="GO:0009378">
    <property type="term" value="F:four-way junction helicase activity"/>
    <property type="evidence" value="ECO:0007669"/>
    <property type="project" value="InterPro"/>
</dbReference>
<evidence type="ECO:0000313" key="7">
    <source>
        <dbReference type="EMBL" id="OGY29913.1"/>
    </source>
</evidence>
<evidence type="ECO:0000256" key="2">
    <source>
        <dbReference type="ARBA" id="ARBA00008959"/>
    </source>
</evidence>
<dbReference type="Gene3D" id="1.20.272.10">
    <property type="match status" value="1"/>
</dbReference>
<dbReference type="Gene3D" id="1.10.3710.10">
    <property type="entry name" value="DNA polymerase III clamp loader subunits, C-terminal domain"/>
    <property type="match status" value="1"/>
</dbReference>
<comment type="similarity">
    <text evidence="2">Belongs to the AAA ATPase family. RarA/MGS1/WRNIP1 subfamily.</text>
</comment>
<dbReference type="GO" id="GO:0017116">
    <property type="term" value="F:single-stranded DNA helicase activity"/>
    <property type="evidence" value="ECO:0007669"/>
    <property type="project" value="TreeGrafter"/>
</dbReference>
<organism evidence="7 8">
    <name type="scientific">Candidatus Woykebacteria bacterium RIFCSPHIGHO2_02_FULL_43_16b</name>
    <dbReference type="NCBI Taxonomy" id="1802601"/>
    <lineage>
        <taxon>Bacteria</taxon>
        <taxon>Candidatus Woykeibacteriota</taxon>
    </lineage>
</organism>
<dbReference type="Pfam" id="PF12002">
    <property type="entry name" value="MgsA_C"/>
    <property type="match status" value="1"/>
</dbReference>
<dbReference type="PANTHER" id="PTHR13779:SF7">
    <property type="entry name" value="ATPASE WRNIP1"/>
    <property type="match status" value="1"/>
</dbReference>
<dbReference type="PANTHER" id="PTHR13779">
    <property type="entry name" value="WERNER HELICASE-INTERACTING PROTEIN 1 FAMILY MEMBER"/>
    <property type="match status" value="1"/>
</dbReference>
<dbReference type="InterPro" id="IPR021886">
    <property type="entry name" value="MgsA_C"/>
</dbReference>
<proteinExistence type="inferred from homology"/>
<dbReference type="Gene3D" id="1.10.8.60">
    <property type="match status" value="1"/>
</dbReference>
<dbReference type="SUPFAM" id="SSF48019">
    <property type="entry name" value="post-AAA+ oligomerization domain-like"/>
    <property type="match status" value="1"/>
</dbReference>
<dbReference type="FunFam" id="1.20.272.10:FF:000001">
    <property type="entry name" value="Putative AAA family ATPase"/>
    <property type="match status" value="1"/>
</dbReference>
<dbReference type="InterPro" id="IPR027417">
    <property type="entry name" value="P-loop_NTPase"/>
</dbReference>
<dbReference type="GO" id="GO:0005524">
    <property type="term" value="F:ATP binding"/>
    <property type="evidence" value="ECO:0007669"/>
    <property type="project" value="UniProtKB-KW"/>
</dbReference>
<dbReference type="GO" id="GO:0006310">
    <property type="term" value="P:DNA recombination"/>
    <property type="evidence" value="ECO:0007669"/>
    <property type="project" value="InterPro"/>
</dbReference>
<dbReference type="CDD" id="cd00009">
    <property type="entry name" value="AAA"/>
    <property type="match status" value="1"/>
</dbReference>
<dbReference type="GO" id="GO:0003677">
    <property type="term" value="F:DNA binding"/>
    <property type="evidence" value="ECO:0007669"/>
    <property type="project" value="InterPro"/>
</dbReference>
<comment type="caution">
    <text evidence="7">The sequence shown here is derived from an EMBL/GenBank/DDBJ whole genome shotgun (WGS) entry which is preliminary data.</text>
</comment>
<dbReference type="GO" id="GO:0008047">
    <property type="term" value="F:enzyme activator activity"/>
    <property type="evidence" value="ECO:0007669"/>
    <property type="project" value="TreeGrafter"/>
</dbReference>
<reference evidence="7 8" key="1">
    <citation type="journal article" date="2016" name="Nat. Commun.">
        <title>Thousands of microbial genomes shed light on interconnected biogeochemical processes in an aquifer system.</title>
        <authorList>
            <person name="Anantharaman K."/>
            <person name="Brown C.T."/>
            <person name="Hug L.A."/>
            <person name="Sharon I."/>
            <person name="Castelle C.J."/>
            <person name="Probst A.J."/>
            <person name="Thomas B.C."/>
            <person name="Singh A."/>
            <person name="Wilkins M.J."/>
            <person name="Karaoz U."/>
            <person name="Brodie E.L."/>
            <person name="Williams K.H."/>
            <person name="Hubbard S.S."/>
            <person name="Banfield J.F."/>
        </authorList>
    </citation>
    <scope>NUCLEOTIDE SEQUENCE [LARGE SCALE GENOMIC DNA]</scope>
</reference>
<dbReference type="GO" id="GO:0006261">
    <property type="term" value="P:DNA-templated DNA replication"/>
    <property type="evidence" value="ECO:0007669"/>
    <property type="project" value="TreeGrafter"/>
</dbReference>
<evidence type="ECO:0000256" key="1">
    <source>
        <dbReference type="ARBA" id="ARBA00002393"/>
    </source>
</evidence>
<dbReference type="InterPro" id="IPR032423">
    <property type="entry name" value="AAA_assoc_2"/>
</dbReference>
<comment type="function">
    <text evidence="1">DNA-dependent ATPase that plays important roles in cellular responses to stalled DNA replication processes.</text>
</comment>
<dbReference type="GO" id="GO:0000731">
    <property type="term" value="P:DNA synthesis involved in DNA repair"/>
    <property type="evidence" value="ECO:0007669"/>
    <property type="project" value="TreeGrafter"/>
</dbReference>
<gene>
    <name evidence="7" type="ORF">A3J50_01710</name>
</gene>
<name>A0A1G1WQD1_9BACT</name>
<dbReference type="FunFam" id="1.10.3710.10:FF:000004">
    <property type="entry name" value="Putative ATPase, AAA family"/>
    <property type="match status" value="1"/>
</dbReference>
<evidence type="ECO:0000256" key="5">
    <source>
        <dbReference type="ARBA" id="ARBA00022840"/>
    </source>
</evidence>
<feature type="domain" description="AAA+ ATPase" evidence="6">
    <location>
        <begin position="47"/>
        <end position="164"/>
    </location>
</feature>
<evidence type="ECO:0000256" key="4">
    <source>
        <dbReference type="ARBA" id="ARBA00022741"/>
    </source>
</evidence>
<dbReference type="CDD" id="cd18139">
    <property type="entry name" value="HLD_clamp_RarA"/>
    <property type="match status" value="1"/>
</dbReference>
<dbReference type="InterPro" id="IPR003593">
    <property type="entry name" value="AAA+_ATPase"/>
</dbReference>
<dbReference type="Pfam" id="PF16193">
    <property type="entry name" value="AAA_assoc_2"/>
    <property type="match status" value="1"/>
</dbReference>
<dbReference type="EMBL" id="MHCX01000011">
    <property type="protein sequence ID" value="OGY29913.1"/>
    <property type="molecule type" value="Genomic_DNA"/>
</dbReference>
<dbReference type="InterPro" id="IPR008824">
    <property type="entry name" value="RuvB-like_N"/>
</dbReference>
<dbReference type="InterPro" id="IPR008921">
    <property type="entry name" value="DNA_pol3_clamp-load_cplx_C"/>
</dbReference>
<dbReference type="SUPFAM" id="SSF52540">
    <property type="entry name" value="P-loop containing nucleoside triphosphate hydrolases"/>
    <property type="match status" value="1"/>
</dbReference>
<dbReference type="Gene3D" id="3.40.50.300">
    <property type="entry name" value="P-loop containing nucleotide triphosphate hydrolases"/>
    <property type="match status" value="1"/>
</dbReference>
<evidence type="ECO:0000256" key="3">
    <source>
        <dbReference type="ARBA" id="ARBA00022705"/>
    </source>
</evidence>
<dbReference type="Pfam" id="PF05496">
    <property type="entry name" value="RuvB_N"/>
    <property type="match status" value="1"/>
</dbReference>
<keyword evidence="4" id="KW-0547">Nucleotide-binding</keyword>
<evidence type="ECO:0000313" key="8">
    <source>
        <dbReference type="Proteomes" id="UP000177821"/>
    </source>
</evidence>
<dbReference type="SMART" id="SM00382">
    <property type="entry name" value="AAA"/>
    <property type="match status" value="1"/>
</dbReference>
<dbReference type="AlphaFoldDB" id="A0A1G1WQD1"/>